<evidence type="ECO:0000313" key="2">
    <source>
        <dbReference type="Proteomes" id="UP001497680"/>
    </source>
</evidence>
<keyword evidence="2" id="KW-1185">Reference proteome</keyword>
<dbReference type="Proteomes" id="UP001497680">
    <property type="component" value="Unassembled WGS sequence"/>
</dbReference>
<sequence length="160" mass="17588">MRSKFVPGWRSSEKTGALSSPHWCATTATPDFPPKSPHEPNALIGAHLARRSFDRGSEVIPPLSTARFAPHPVPRVWGPRGTGVVRPDRVIHLRRWGSLAVSCRDGPAKGMGEGGEWRMCTGLAYIQVHVYKMPSAFLCMFTGFTEVVLYCVALVVSPYI</sequence>
<gene>
    <name evidence="1" type="ORF">F4821DRAFT_158542</name>
</gene>
<name>A0ACC0DHD0_9PEZI</name>
<evidence type="ECO:0000313" key="1">
    <source>
        <dbReference type="EMBL" id="KAI6092164.1"/>
    </source>
</evidence>
<comment type="caution">
    <text evidence="1">The sequence shown here is derived from an EMBL/GenBank/DDBJ whole genome shotgun (WGS) entry which is preliminary data.</text>
</comment>
<protein>
    <submittedName>
        <fullName evidence="1">Uncharacterized protein</fullName>
    </submittedName>
</protein>
<organism evidence="1 2">
    <name type="scientific">Hypoxylon rubiginosum</name>
    <dbReference type="NCBI Taxonomy" id="110542"/>
    <lineage>
        <taxon>Eukaryota</taxon>
        <taxon>Fungi</taxon>
        <taxon>Dikarya</taxon>
        <taxon>Ascomycota</taxon>
        <taxon>Pezizomycotina</taxon>
        <taxon>Sordariomycetes</taxon>
        <taxon>Xylariomycetidae</taxon>
        <taxon>Xylariales</taxon>
        <taxon>Hypoxylaceae</taxon>
        <taxon>Hypoxylon</taxon>
    </lineage>
</organism>
<proteinExistence type="predicted"/>
<dbReference type="EMBL" id="MU394284">
    <property type="protein sequence ID" value="KAI6092164.1"/>
    <property type="molecule type" value="Genomic_DNA"/>
</dbReference>
<reference evidence="1 2" key="1">
    <citation type="journal article" date="2022" name="New Phytol.">
        <title>Ecological generalism drives hyperdiversity of secondary metabolite gene clusters in xylarialean endophytes.</title>
        <authorList>
            <person name="Franco M.E.E."/>
            <person name="Wisecaver J.H."/>
            <person name="Arnold A.E."/>
            <person name="Ju Y.M."/>
            <person name="Slot J.C."/>
            <person name="Ahrendt S."/>
            <person name="Moore L.P."/>
            <person name="Eastman K.E."/>
            <person name="Scott K."/>
            <person name="Konkel Z."/>
            <person name="Mondo S.J."/>
            <person name="Kuo A."/>
            <person name="Hayes R.D."/>
            <person name="Haridas S."/>
            <person name="Andreopoulos B."/>
            <person name="Riley R."/>
            <person name="LaButti K."/>
            <person name="Pangilinan J."/>
            <person name="Lipzen A."/>
            <person name="Amirebrahimi M."/>
            <person name="Yan J."/>
            <person name="Adam C."/>
            <person name="Keymanesh K."/>
            <person name="Ng V."/>
            <person name="Louie K."/>
            <person name="Northen T."/>
            <person name="Drula E."/>
            <person name="Henrissat B."/>
            <person name="Hsieh H.M."/>
            <person name="Youens-Clark K."/>
            <person name="Lutzoni F."/>
            <person name="Miadlikowska J."/>
            <person name="Eastwood D.C."/>
            <person name="Hamelin R.C."/>
            <person name="Grigoriev I.V."/>
            <person name="U'Ren J.M."/>
        </authorList>
    </citation>
    <scope>NUCLEOTIDE SEQUENCE [LARGE SCALE GENOMIC DNA]</scope>
    <source>
        <strain evidence="1 2">ER1909</strain>
    </source>
</reference>
<accession>A0ACC0DHD0</accession>